<dbReference type="AlphaFoldDB" id="A0A6I9N9K5"/>
<name>A0A6I9N9K5_9TELE</name>
<dbReference type="RefSeq" id="XP_010773222.1">
    <property type="nucleotide sequence ID" value="XM_010774920.1"/>
</dbReference>
<feature type="coiled-coil region" evidence="1">
    <location>
        <begin position="46"/>
        <end position="80"/>
    </location>
</feature>
<dbReference type="PANTHER" id="PTHR15742">
    <property type="entry name" value="GIRDIN"/>
    <property type="match status" value="1"/>
</dbReference>
<feature type="non-terminal residue" evidence="3">
    <location>
        <position position="153"/>
    </location>
</feature>
<dbReference type="Proteomes" id="UP000504611">
    <property type="component" value="Unplaced"/>
</dbReference>
<accession>A0A6I9N9K5</accession>
<dbReference type="PANTHER" id="PTHR15742:SF1">
    <property type="entry name" value="PROTEIN SOGA1"/>
    <property type="match status" value="1"/>
</dbReference>
<protein>
    <submittedName>
        <fullName evidence="3">Protein SOGA1-like</fullName>
    </submittedName>
</protein>
<reference evidence="3" key="1">
    <citation type="submission" date="2025-08" db="UniProtKB">
        <authorList>
            <consortium name="RefSeq"/>
        </authorList>
    </citation>
    <scope>IDENTIFICATION</scope>
    <source>
        <tissue evidence="3">Muscle</tissue>
    </source>
</reference>
<dbReference type="KEGG" id="ncc:104948700"/>
<sequence length="153" mass="18353">MLTDGNLMKVVGCMERIRCLPLYSLPCWDEMEELRSEMLEMRDMYMEDDVYQLQDLRQQMEQANKTCRILQYRLRKAERRSLRVAQTGQVDGELIRTLEQDVKVAKDVSIRLHKQLDSVEKKRSRHELENEELRVRLQDLEVAKQVLQQEIEK</sequence>
<organism evidence="2 3">
    <name type="scientific">Notothenia coriiceps</name>
    <name type="common">black rockcod</name>
    <dbReference type="NCBI Taxonomy" id="8208"/>
    <lineage>
        <taxon>Eukaryota</taxon>
        <taxon>Metazoa</taxon>
        <taxon>Chordata</taxon>
        <taxon>Craniata</taxon>
        <taxon>Vertebrata</taxon>
        <taxon>Euteleostomi</taxon>
        <taxon>Actinopterygii</taxon>
        <taxon>Neopterygii</taxon>
        <taxon>Teleostei</taxon>
        <taxon>Neoteleostei</taxon>
        <taxon>Acanthomorphata</taxon>
        <taxon>Eupercaria</taxon>
        <taxon>Perciformes</taxon>
        <taxon>Notothenioidei</taxon>
        <taxon>Nototheniidae</taxon>
        <taxon>Notothenia</taxon>
    </lineage>
</organism>
<evidence type="ECO:0000256" key="1">
    <source>
        <dbReference type="SAM" id="Coils"/>
    </source>
</evidence>
<gene>
    <name evidence="3" type="primary">LOC104948700</name>
</gene>
<keyword evidence="2" id="KW-1185">Reference proteome</keyword>
<keyword evidence="1" id="KW-0175">Coiled coil</keyword>
<feature type="coiled-coil region" evidence="1">
    <location>
        <begin position="116"/>
        <end position="150"/>
    </location>
</feature>
<dbReference type="OrthoDB" id="10036174at2759"/>
<evidence type="ECO:0000313" key="3">
    <source>
        <dbReference type="RefSeq" id="XP_010773222.1"/>
    </source>
</evidence>
<evidence type="ECO:0000313" key="2">
    <source>
        <dbReference type="Proteomes" id="UP000504611"/>
    </source>
</evidence>
<proteinExistence type="predicted"/>
<dbReference type="GeneID" id="104948700"/>
<dbReference type="InterPro" id="IPR049885">
    <property type="entry name" value="MTCL1-3"/>
</dbReference>